<evidence type="ECO:0000256" key="4">
    <source>
        <dbReference type="ARBA" id="ARBA00023069"/>
    </source>
</evidence>
<evidence type="ECO:0000256" key="1">
    <source>
        <dbReference type="ARBA" id="ARBA00004138"/>
    </source>
</evidence>
<dbReference type="RefSeq" id="XP_005830031.1">
    <property type="nucleotide sequence ID" value="XM_005829974.1"/>
</dbReference>
<dbReference type="Gene3D" id="1.20.1520.10">
    <property type="entry name" value="ADP-ribosylation factor-like 2-binding protein, domain"/>
    <property type="match status" value="1"/>
</dbReference>
<evidence type="ECO:0000313" key="8">
    <source>
        <dbReference type="EnsemblProtists" id="EKX43051"/>
    </source>
</evidence>
<dbReference type="GeneID" id="17299676"/>
<dbReference type="GO" id="GO:0005929">
    <property type="term" value="C:cilium"/>
    <property type="evidence" value="ECO:0007669"/>
    <property type="project" value="UniProtKB-SubCell"/>
</dbReference>
<feature type="non-terminal residue" evidence="7">
    <location>
        <position position="102"/>
    </location>
</feature>
<gene>
    <name evidence="7" type="ORF">GUITHDRAFT_60444</name>
</gene>
<dbReference type="OrthoDB" id="526306at2759"/>
<dbReference type="GO" id="GO:0005737">
    <property type="term" value="C:cytoplasm"/>
    <property type="evidence" value="ECO:0007669"/>
    <property type="project" value="UniProtKB-SubCell"/>
</dbReference>
<dbReference type="EMBL" id="JH993013">
    <property type="protein sequence ID" value="EKX43051.1"/>
    <property type="molecule type" value="Genomic_DNA"/>
</dbReference>
<comment type="subcellular location">
    <subcellularLocation>
        <location evidence="1">Cell projection</location>
        <location evidence="1">Cilium</location>
    </subcellularLocation>
    <subcellularLocation>
        <location evidence="2">Cytoplasm</location>
    </subcellularLocation>
</comment>
<organism evidence="7">
    <name type="scientific">Guillardia theta (strain CCMP2712)</name>
    <name type="common">Cryptophyte</name>
    <dbReference type="NCBI Taxonomy" id="905079"/>
    <lineage>
        <taxon>Eukaryota</taxon>
        <taxon>Cryptophyceae</taxon>
        <taxon>Pyrenomonadales</taxon>
        <taxon>Geminigeraceae</taxon>
        <taxon>Guillardia</taxon>
    </lineage>
</organism>
<evidence type="ECO:0000256" key="5">
    <source>
        <dbReference type="ARBA" id="ARBA00023273"/>
    </source>
</evidence>
<keyword evidence="4" id="KW-0969">Cilium</keyword>
<dbReference type="Proteomes" id="UP000011087">
    <property type="component" value="Unassembled WGS sequence"/>
</dbReference>
<protein>
    <recommendedName>
        <fullName evidence="6">BART domain-containing protein</fullName>
    </recommendedName>
</protein>
<proteinExistence type="predicted"/>
<evidence type="ECO:0000313" key="9">
    <source>
        <dbReference type="Proteomes" id="UP000011087"/>
    </source>
</evidence>
<name>L1J3G0_GUITC</name>
<evidence type="ECO:0000256" key="3">
    <source>
        <dbReference type="ARBA" id="ARBA00022490"/>
    </source>
</evidence>
<dbReference type="OMA" id="LMCLEWI"/>
<accession>L1J3G0</accession>
<dbReference type="eggNOG" id="ENOG502T138">
    <property type="taxonomic scope" value="Eukaryota"/>
</dbReference>
<reference evidence="7 9" key="1">
    <citation type="journal article" date="2012" name="Nature">
        <title>Algal genomes reveal evolutionary mosaicism and the fate of nucleomorphs.</title>
        <authorList>
            <consortium name="DOE Joint Genome Institute"/>
            <person name="Curtis B.A."/>
            <person name="Tanifuji G."/>
            <person name="Burki F."/>
            <person name="Gruber A."/>
            <person name="Irimia M."/>
            <person name="Maruyama S."/>
            <person name="Arias M.C."/>
            <person name="Ball S.G."/>
            <person name="Gile G.H."/>
            <person name="Hirakawa Y."/>
            <person name="Hopkins J.F."/>
            <person name="Kuo A."/>
            <person name="Rensing S.A."/>
            <person name="Schmutz J."/>
            <person name="Symeonidi A."/>
            <person name="Elias M."/>
            <person name="Eveleigh R.J."/>
            <person name="Herman E.K."/>
            <person name="Klute M.J."/>
            <person name="Nakayama T."/>
            <person name="Obornik M."/>
            <person name="Reyes-Prieto A."/>
            <person name="Armbrust E.V."/>
            <person name="Aves S.J."/>
            <person name="Beiko R.G."/>
            <person name="Coutinho P."/>
            <person name="Dacks J.B."/>
            <person name="Durnford D.G."/>
            <person name="Fast N.M."/>
            <person name="Green B.R."/>
            <person name="Grisdale C.J."/>
            <person name="Hempel F."/>
            <person name="Henrissat B."/>
            <person name="Hoppner M.P."/>
            <person name="Ishida K."/>
            <person name="Kim E."/>
            <person name="Koreny L."/>
            <person name="Kroth P.G."/>
            <person name="Liu Y."/>
            <person name="Malik S.B."/>
            <person name="Maier U.G."/>
            <person name="McRose D."/>
            <person name="Mock T."/>
            <person name="Neilson J.A."/>
            <person name="Onodera N.T."/>
            <person name="Poole A.M."/>
            <person name="Pritham E.J."/>
            <person name="Richards T.A."/>
            <person name="Rocap G."/>
            <person name="Roy S.W."/>
            <person name="Sarai C."/>
            <person name="Schaack S."/>
            <person name="Shirato S."/>
            <person name="Slamovits C.H."/>
            <person name="Spencer D.F."/>
            <person name="Suzuki S."/>
            <person name="Worden A.Z."/>
            <person name="Zauner S."/>
            <person name="Barry K."/>
            <person name="Bell C."/>
            <person name="Bharti A.K."/>
            <person name="Crow J.A."/>
            <person name="Grimwood J."/>
            <person name="Kramer R."/>
            <person name="Lindquist E."/>
            <person name="Lucas S."/>
            <person name="Salamov A."/>
            <person name="McFadden G.I."/>
            <person name="Lane C.E."/>
            <person name="Keeling P.J."/>
            <person name="Gray M.W."/>
            <person name="Grigoriev I.V."/>
            <person name="Archibald J.M."/>
        </authorList>
    </citation>
    <scope>NUCLEOTIDE SEQUENCE</scope>
    <source>
        <strain evidence="7 9">CCMP2712</strain>
    </source>
</reference>
<feature type="non-terminal residue" evidence="7">
    <location>
        <position position="1"/>
    </location>
</feature>
<dbReference type="KEGG" id="gtt:GUITHDRAFT_60444"/>
<reference evidence="9" key="2">
    <citation type="submission" date="2012-11" db="EMBL/GenBank/DDBJ databases">
        <authorList>
            <person name="Kuo A."/>
            <person name="Curtis B.A."/>
            <person name="Tanifuji G."/>
            <person name="Burki F."/>
            <person name="Gruber A."/>
            <person name="Irimia M."/>
            <person name="Maruyama S."/>
            <person name="Arias M.C."/>
            <person name="Ball S.G."/>
            <person name="Gile G.H."/>
            <person name="Hirakawa Y."/>
            <person name="Hopkins J.F."/>
            <person name="Rensing S.A."/>
            <person name="Schmutz J."/>
            <person name="Symeonidi A."/>
            <person name="Elias M."/>
            <person name="Eveleigh R.J."/>
            <person name="Herman E.K."/>
            <person name="Klute M.J."/>
            <person name="Nakayama T."/>
            <person name="Obornik M."/>
            <person name="Reyes-Prieto A."/>
            <person name="Armbrust E.V."/>
            <person name="Aves S.J."/>
            <person name="Beiko R.G."/>
            <person name="Coutinho P."/>
            <person name="Dacks J.B."/>
            <person name="Durnford D.G."/>
            <person name="Fast N.M."/>
            <person name="Green B.R."/>
            <person name="Grisdale C."/>
            <person name="Hempe F."/>
            <person name="Henrissat B."/>
            <person name="Hoppner M.P."/>
            <person name="Ishida K.-I."/>
            <person name="Kim E."/>
            <person name="Koreny L."/>
            <person name="Kroth P.G."/>
            <person name="Liu Y."/>
            <person name="Malik S.-B."/>
            <person name="Maier U.G."/>
            <person name="McRose D."/>
            <person name="Mock T."/>
            <person name="Neilson J.A."/>
            <person name="Onodera N.T."/>
            <person name="Poole A.M."/>
            <person name="Pritham E.J."/>
            <person name="Richards T.A."/>
            <person name="Rocap G."/>
            <person name="Roy S.W."/>
            <person name="Sarai C."/>
            <person name="Schaack S."/>
            <person name="Shirato S."/>
            <person name="Slamovits C.H."/>
            <person name="Spencer D.F."/>
            <person name="Suzuki S."/>
            <person name="Worden A.Z."/>
            <person name="Zauner S."/>
            <person name="Barry K."/>
            <person name="Bell C."/>
            <person name="Bharti A.K."/>
            <person name="Crow J.A."/>
            <person name="Grimwood J."/>
            <person name="Kramer R."/>
            <person name="Lindquist E."/>
            <person name="Lucas S."/>
            <person name="Salamov A."/>
            <person name="McFadden G.I."/>
            <person name="Lane C.E."/>
            <person name="Keeling P.J."/>
            <person name="Gray M.W."/>
            <person name="Grigoriev I.V."/>
            <person name="Archibald J.M."/>
        </authorList>
    </citation>
    <scope>NUCLEOTIDE SEQUENCE</scope>
    <source>
        <strain evidence="9">CCMP2712</strain>
    </source>
</reference>
<keyword evidence="3" id="KW-0963">Cytoplasm</keyword>
<evidence type="ECO:0000259" key="6">
    <source>
        <dbReference type="Pfam" id="PF11527"/>
    </source>
</evidence>
<feature type="domain" description="BART" evidence="6">
    <location>
        <begin position="2"/>
        <end position="101"/>
    </location>
</feature>
<dbReference type="EnsemblProtists" id="EKX43051">
    <property type="protein sequence ID" value="EKX43051"/>
    <property type="gene ID" value="GUITHDRAFT_60444"/>
</dbReference>
<dbReference type="HOGENOM" id="CLU_2284839_0_0_1"/>
<reference evidence="8" key="3">
    <citation type="submission" date="2015-06" db="UniProtKB">
        <authorList>
            <consortium name="EnsemblProtists"/>
        </authorList>
    </citation>
    <scope>IDENTIFICATION</scope>
</reference>
<dbReference type="AlphaFoldDB" id="L1J3G0"/>
<dbReference type="PaxDb" id="55529-EKX43051"/>
<keyword evidence="9" id="KW-1185">Reference proteome</keyword>
<keyword evidence="5" id="KW-0966">Cell projection</keyword>
<sequence length="102" mass="12122">RLEYFFSDPEFTDALRSFFEENQEKFQFVDVGMEQPISNYDLYLKYTKRIEDLLEDFLAKNQVTHEDIINICMEAEKLEGNASSYCLDYIIASTEYEAFIQV</sequence>
<dbReference type="InterPro" id="IPR042541">
    <property type="entry name" value="BART_sf"/>
</dbReference>
<dbReference type="Pfam" id="PF11527">
    <property type="entry name" value="ARL2_Bind_BART"/>
    <property type="match status" value="1"/>
</dbReference>
<dbReference type="InterPro" id="IPR023379">
    <property type="entry name" value="BART_dom"/>
</dbReference>
<evidence type="ECO:0000313" key="7">
    <source>
        <dbReference type="EMBL" id="EKX43051.1"/>
    </source>
</evidence>
<evidence type="ECO:0000256" key="2">
    <source>
        <dbReference type="ARBA" id="ARBA00004496"/>
    </source>
</evidence>